<dbReference type="Proteomes" id="UP000076858">
    <property type="component" value="Unassembled WGS sequence"/>
</dbReference>
<accession>A0A164ZGC7</accession>
<evidence type="ECO:0000313" key="1">
    <source>
        <dbReference type="EMBL" id="KZS16325.1"/>
    </source>
</evidence>
<name>A0A164ZGC7_9CRUS</name>
<gene>
    <name evidence="1" type="ORF">APZ42_017980</name>
</gene>
<organism evidence="1 2">
    <name type="scientific">Daphnia magna</name>
    <dbReference type="NCBI Taxonomy" id="35525"/>
    <lineage>
        <taxon>Eukaryota</taxon>
        <taxon>Metazoa</taxon>
        <taxon>Ecdysozoa</taxon>
        <taxon>Arthropoda</taxon>
        <taxon>Crustacea</taxon>
        <taxon>Branchiopoda</taxon>
        <taxon>Diplostraca</taxon>
        <taxon>Cladocera</taxon>
        <taxon>Anomopoda</taxon>
        <taxon>Daphniidae</taxon>
        <taxon>Daphnia</taxon>
    </lineage>
</organism>
<proteinExistence type="predicted"/>
<reference evidence="1 2" key="1">
    <citation type="submission" date="2016-03" db="EMBL/GenBank/DDBJ databases">
        <title>EvidentialGene: Evidence-directed Construction of Genes on Genomes.</title>
        <authorList>
            <person name="Gilbert D.G."/>
            <person name="Choi J.-H."/>
            <person name="Mockaitis K."/>
            <person name="Colbourne J."/>
            <person name="Pfrender M."/>
        </authorList>
    </citation>
    <scope>NUCLEOTIDE SEQUENCE [LARGE SCALE GENOMIC DNA]</scope>
    <source>
        <strain evidence="1 2">Xinb3</strain>
        <tissue evidence="1">Complete organism</tissue>
    </source>
</reference>
<protein>
    <submittedName>
        <fullName evidence="1">Uncharacterized protein</fullName>
    </submittedName>
</protein>
<dbReference type="AlphaFoldDB" id="A0A164ZGC7"/>
<keyword evidence="2" id="KW-1185">Reference proteome</keyword>
<dbReference type="EMBL" id="LRGB01000725">
    <property type="protein sequence ID" value="KZS16325.1"/>
    <property type="molecule type" value="Genomic_DNA"/>
</dbReference>
<comment type="caution">
    <text evidence="1">The sequence shown here is derived from an EMBL/GenBank/DDBJ whole genome shotgun (WGS) entry which is preliminary data.</text>
</comment>
<evidence type="ECO:0000313" key="2">
    <source>
        <dbReference type="Proteomes" id="UP000076858"/>
    </source>
</evidence>
<sequence>MARSADFCRGYFRPATACPSPLRSAIWNLFCIRHLVSLPLSFQRNIATHLVRRPSTNSGRNLDQHPEQSVSAPSACRLELFAFELLPFSSVGRWPIAIRHCRRWLGAVKGSTVTTIHPRVFHSLLHSCNSFPLGSSSSPSHLFFFCFVCFWFSPKSFDFNLMCYANHFAVGIFSADMSGNEATSCTGPFLIALGVFDFPFFFLFEIGHVQKRQGLRPPLESNINIQQGIFYYFFFQ</sequence>